<organism evidence="1 2">
    <name type="scientific">Tenacibaculum caenipelagi</name>
    <dbReference type="NCBI Taxonomy" id="1325435"/>
    <lineage>
        <taxon>Bacteria</taxon>
        <taxon>Pseudomonadati</taxon>
        <taxon>Bacteroidota</taxon>
        <taxon>Flavobacteriia</taxon>
        <taxon>Flavobacteriales</taxon>
        <taxon>Flavobacteriaceae</taxon>
        <taxon>Tenacibaculum</taxon>
    </lineage>
</organism>
<accession>A0A4R6TH63</accession>
<evidence type="ECO:0000313" key="2">
    <source>
        <dbReference type="Proteomes" id="UP000295390"/>
    </source>
</evidence>
<name>A0A4R6TH63_9FLAO</name>
<gene>
    <name evidence="1" type="ORF">DFQ07_1493</name>
</gene>
<dbReference type="InterPro" id="IPR036390">
    <property type="entry name" value="WH_DNA-bd_sf"/>
</dbReference>
<dbReference type="EMBL" id="SNYH01000003">
    <property type="protein sequence ID" value="TDQ27642.1"/>
    <property type="molecule type" value="Genomic_DNA"/>
</dbReference>
<dbReference type="OrthoDB" id="8659436at2"/>
<dbReference type="Pfam" id="PF01475">
    <property type="entry name" value="FUR"/>
    <property type="match status" value="1"/>
</dbReference>
<dbReference type="InterPro" id="IPR036388">
    <property type="entry name" value="WH-like_DNA-bd_sf"/>
</dbReference>
<dbReference type="AlphaFoldDB" id="A0A4R6TH63"/>
<dbReference type="SUPFAM" id="SSF46785">
    <property type="entry name" value="Winged helix' DNA-binding domain"/>
    <property type="match status" value="1"/>
</dbReference>
<dbReference type="Gene3D" id="1.10.10.10">
    <property type="entry name" value="Winged helix-like DNA-binding domain superfamily/Winged helix DNA-binding domain"/>
    <property type="match status" value="1"/>
</dbReference>
<keyword evidence="2" id="KW-1185">Reference proteome</keyword>
<protein>
    <submittedName>
        <fullName evidence="1">Ferric uptake regulator family protein</fullName>
    </submittedName>
</protein>
<reference evidence="1 2" key="1">
    <citation type="submission" date="2019-03" db="EMBL/GenBank/DDBJ databases">
        <title>Genomic Encyclopedia of Type Strains, Phase III (KMG-III): the genomes of soil and plant-associated and newly described type strains.</title>
        <authorList>
            <person name="Whitman W."/>
        </authorList>
    </citation>
    <scope>NUCLEOTIDE SEQUENCE [LARGE SCALE GENOMIC DNA]</scope>
    <source>
        <strain evidence="1 2">CECT 8283</strain>
    </source>
</reference>
<dbReference type="Proteomes" id="UP000295390">
    <property type="component" value="Unassembled WGS sequence"/>
</dbReference>
<evidence type="ECO:0000313" key="1">
    <source>
        <dbReference type="EMBL" id="TDQ27642.1"/>
    </source>
</evidence>
<sequence>MSKLIEIRENKVFVDIGGEMKETNDCTLIGATVLKLVNQSKSSLFDKHKRSLDNYLENNSLRKTPEKYAILEKICEYERPFTSKELLYKMENTYRVSKATLYKTLKVFKECRIIKSDSVIYVNNSFKQVIFKLQN</sequence>
<dbReference type="GO" id="GO:0003700">
    <property type="term" value="F:DNA-binding transcription factor activity"/>
    <property type="evidence" value="ECO:0007669"/>
    <property type="project" value="InterPro"/>
</dbReference>
<proteinExistence type="predicted"/>
<comment type="caution">
    <text evidence="1">The sequence shown here is derived from an EMBL/GenBank/DDBJ whole genome shotgun (WGS) entry which is preliminary data.</text>
</comment>
<dbReference type="RefSeq" id="WP_133535629.1">
    <property type="nucleotide sequence ID" value="NZ_SNYH01000003.1"/>
</dbReference>
<dbReference type="InterPro" id="IPR002481">
    <property type="entry name" value="FUR"/>
</dbReference>